<comment type="caution">
    <text evidence="2">The sequence shown here is derived from an EMBL/GenBank/DDBJ whole genome shotgun (WGS) entry which is preliminary data.</text>
</comment>
<name>A0A1R3GZR0_9ROSI</name>
<feature type="region of interest" description="Disordered" evidence="1">
    <location>
        <begin position="66"/>
        <end position="108"/>
    </location>
</feature>
<dbReference type="Proteomes" id="UP000187203">
    <property type="component" value="Unassembled WGS sequence"/>
</dbReference>
<dbReference type="AlphaFoldDB" id="A0A1R3GZR0"/>
<evidence type="ECO:0000256" key="1">
    <source>
        <dbReference type="SAM" id="MobiDB-lite"/>
    </source>
</evidence>
<evidence type="ECO:0000313" key="2">
    <source>
        <dbReference type="EMBL" id="OMO63582.1"/>
    </source>
</evidence>
<feature type="region of interest" description="Disordered" evidence="1">
    <location>
        <begin position="1"/>
        <end position="43"/>
    </location>
</feature>
<evidence type="ECO:0000313" key="3">
    <source>
        <dbReference type="Proteomes" id="UP000187203"/>
    </source>
</evidence>
<accession>A0A1R3GZR0</accession>
<keyword evidence="3" id="KW-1185">Reference proteome</keyword>
<sequence length="108" mass="12246">MVLKTDSGVEPGRPPVDGSNDRIGQTIRLVQPPNKRKKKAQANREAFIVKEKGKRVAGSVALAPERRMKKKQKTALICDLRQRRKRRSGAPVASRREGDRSEQVDFWK</sequence>
<proteinExistence type="predicted"/>
<feature type="compositionally biased region" description="Basic and acidic residues" evidence="1">
    <location>
        <begin position="94"/>
        <end position="108"/>
    </location>
</feature>
<reference evidence="3" key="1">
    <citation type="submission" date="2013-09" db="EMBL/GenBank/DDBJ databases">
        <title>Corchorus olitorius genome sequencing.</title>
        <authorList>
            <person name="Alam M."/>
            <person name="Haque M.S."/>
            <person name="Islam M.S."/>
            <person name="Emdad E.M."/>
            <person name="Islam M.M."/>
            <person name="Ahmed B."/>
            <person name="Halim A."/>
            <person name="Hossen Q.M.M."/>
            <person name="Hossain M.Z."/>
            <person name="Ahmed R."/>
            <person name="Khan M.M."/>
            <person name="Islam R."/>
            <person name="Rashid M.M."/>
            <person name="Khan S.A."/>
            <person name="Rahman M.S."/>
            <person name="Alam M."/>
            <person name="Yahiya A.S."/>
            <person name="Khan M.S."/>
            <person name="Azam M.S."/>
            <person name="Haque T."/>
            <person name="Lashkar M.Z.H."/>
            <person name="Akhand A.I."/>
            <person name="Morshed G."/>
            <person name="Roy S."/>
            <person name="Uddin K.S."/>
            <person name="Rabeya T."/>
            <person name="Hossain A.S."/>
            <person name="Chowdhury A."/>
            <person name="Snigdha A.R."/>
            <person name="Mortoza M.S."/>
            <person name="Matin S.A."/>
            <person name="Hoque S.M.E."/>
            <person name="Islam M.K."/>
            <person name="Roy D.K."/>
            <person name="Haider R."/>
            <person name="Moosa M.M."/>
            <person name="Elias S.M."/>
            <person name="Hasan A.M."/>
            <person name="Jahan S."/>
            <person name="Shafiuddin M."/>
            <person name="Mahmood N."/>
            <person name="Shommy N.S."/>
        </authorList>
    </citation>
    <scope>NUCLEOTIDE SEQUENCE [LARGE SCALE GENOMIC DNA]</scope>
    <source>
        <strain evidence="3">cv. O-4</strain>
    </source>
</reference>
<gene>
    <name evidence="2" type="ORF">COLO4_32306</name>
</gene>
<organism evidence="2 3">
    <name type="scientific">Corchorus olitorius</name>
    <dbReference type="NCBI Taxonomy" id="93759"/>
    <lineage>
        <taxon>Eukaryota</taxon>
        <taxon>Viridiplantae</taxon>
        <taxon>Streptophyta</taxon>
        <taxon>Embryophyta</taxon>
        <taxon>Tracheophyta</taxon>
        <taxon>Spermatophyta</taxon>
        <taxon>Magnoliopsida</taxon>
        <taxon>eudicotyledons</taxon>
        <taxon>Gunneridae</taxon>
        <taxon>Pentapetalae</taxon>
        <taxon>rosids</taxon>
        <taxon>malvids</taxon>
        <taxon>Malvales</taxon>
        <taxon>Malvaceae</taxon>
        <taxon>Grewioideae</taxon>
        <taxon>Apeibeae</taxon>
        <taxon>Corchorus</taxon>
    </lineage>
</organism>
<protein>
    <submittedName>
        <fullName evidence="2">Uncharacterized protein</fullName>
    </submittedName>
</protein>
<dbReference type="EMBL" id="AWUE01021100">
    <property type="protein sequence ID" value="OMO63582.1"/>
    <property type="molecule type" value="Genomic_DNA"/>
</dbReference>